<dbReference type="Pfam" id="PF02566">
    <property type="entry name" value="OsmC"/>
    <property type="match status" value="2"/>
</dbReference>
<dbReference type="PANTHER" id="PTHR35368:SF1">
    <property type="entry name" value="HYDROPEROXIDE REDUCTASE"/>
    <property type="match status" value="1"/>
</dbReference>
<dbReference type="Gene3D" id="3.30.300.20">
    <property type="match status" value="2"/>
</dbReference>
<protein>
    <submittedName>
        <fullName evidence="1">Hydroperoxide reductase</fullName>
    </submittedName>
</protein>
<organism evidence="1 2">
    <name type="scientific">Anaeramoeba ignava</name>
    <name type="common">Anaerobic marine amoeba</name>
    <dbReference type="NCBI Taxonomy" id="1746090"/>
    <lineage>
        <taxon>Eukaryota</taxon>
        <taxon>Metamonada</taxon>
        <taxon>Anaeramoebidae</taxon>
        <taxon>Anaeramoeba</taxon>
    </lineage>
</organism>
<gene>
    <name evidence="1" type="ORF">M0811_01239</name>
</gene>
<keyword evidence="2" id="KW-1185">Reference proteome</keyword>
<reference evidence="1" key="1">
    <citation type="submission" date="2022-10" db="EMBL/GenBank/DDBJ databases">
        <title>Novel sulphate-reducing endosymbionts in the free-living metamonad Anaeramoeba.</title>
        <authorList>
            <person name="Jerlstrom-Hultqvist J."/>
            <person name="Cepicka I."/>
            <person name="Gallot-Lavallee L."/>
            <person name="Salas-Leiva D."/>
            <person name="Curtis B.A."/>
            <person name="Zahonova K."/>
            <person name="Pipaliya S."/>
            <person name="Dacks J."/>
            <person name="Roger A.J."/>
        </authorList>
    </citation>
    <scope>NUCLEOTIDE SEQUENCE</scope>
    <source>
        <strain evidence="1">BMAN</strain>
    </source>
</reference>
<dbReference type="InterPro" id="IPR036102">
    <property type="entry name" value="OsmC/Ohrsf"/>
</dbReference>
<dbReference type="InterPro" id="IPR003718">
    <property type="entry name" value="OsmC/Ohr_fam"/>
</dbReference>
<dbReference type="EMBL" id="JAPDFW010000070">
    <property type="protein sequence ID" value="KAJ5074608.1"/>
    <property type="molecule type" value="Genomic_DNA"/>
</dbReference>
<dbReference type="Proteomes" id="UP001149090">
    <property type="component" value="Unassembled WGS sequence"/>
</dbReference>
<proteinExistence type="predicted"/>
<name>A0A9Q0RCI9_ANAIG</name>
<dbReference type="PANTHER" id="PTHR35368">
    <property type="entry name" value="HYDROPEROXIDE REDUCTASE"/>
    <property type="match status" value="1"/>
</dbReference>
<dbReference type="InterPro" id="IPR015946">
    <property type="entry name" value="KH_dom-like_a/b"/>
</dbReference>
<evidence type="ECO:0000313" key="1">
    <source>
        <dbReference type="EMBL" id="KAJ5074608.1"/>
    </source>
</evidence>
<comment type="caution">
    <text evidence="1">The sequence shown here is derived from an EMBL/GenBank/DDBJ whole genome shotgun (WGS) entry which is preliminary data.</text>
</comment>
<accession>A0A9Q0RCI9</accession>
<dbReference type="SUPFAM" id="SSF82784">
    <property type="entry name" value="OsmC-like"/>
    <property type="match status" value="2"/>
</dbReference>
<sequence length="382" mass="43447">MVSILNHINLKELNKAIEEVKQNENDSIKQVNLSFDWLTKGKRQFNAKLFFEKGSQDLFVDNSKMTGGKGNAPNPLDICNFSFAAMFTSTFATLCSLKGILIKKLKIRSTLEFEFLKVTGVDMSKKPINSFSIILSVFSDHNSKEELEEIFELTKKRCPITFMAENSISVTTKTTVQTRTPKKETNTKKINNINMDQVLESRDYLKRNPNESIVPCIIEGEWICDKNEGPQFSALITYGNGKTHKFFTDSRILLGGESSYPFPVQYFLAGISCCLLTHYAYASSLRGFQLEHLSIESQLDENINAEFGLNQNEVIPHLSFHFDVGTDQTVDVAREITEDCILRCPIMCLMLNKINVDTELLVNQSFTHTYEFGNSEKKCFFM</sequence>
<dbReference type="AlphaFoldDB" id="A0A9Q0RCI9"/>
<dbReference type="InterPro" id="IPR052924">
    <property type="entry name" value="OsmC/Ohr_hydroprdx_reductase"/>
</dbReference>
<evidence type="ECO:0000313" key="2">
    <source>
        <dbReference type="Proteomes" id="UP001149090"/>
    </source>
</evidence>